<name>A0A7R9Q3J6_9ACAR</name>
<organism evidence="1">
    <name type="scientific">Medioppia subpectinata</name>
    <dbReference type="NCBI Taxonomy" id="1979941"/>
    <lineage>
        <taxon>Eukaryota</taxon>
        <taxon>Metazoa</taxon>
        <taxon>Ecdysozoa</taxon>
        <taxon>Arthropoda</taxon>
        <taxon>Chelicerata</taxon>
        <taxon>Arachnida</taxon>
        <taxon>Acari</taxon>
        <taxon>Acariformes</taxon>
        <taxon>Sarcoptiformes</taxon>
        <taxon>Oribatida</taxon>
        <taxon>Brachypylina</taxon>
        <taxon>Oppioidea</taxon>
        <taxon>Oppiidae</taxon>
        <taxon>Medioppia</taxon>
    </lineage>
</organism>
<reference evidence="1" key="1">
    <citation type="submission" date="2020-11" db="EMBL/GenBank/DDBJ databases">
        <authorList>
            <person name="Tran Van P."/>
        </authorList>
    </citation>
    <scope>NUCLEOTIDE SEQUENCE</scope>
</reference>
<keyword evidence="2" id="KW-1185">Reference proteome</keyword>
<gene>
    <name evidence="1" type="ORF">OSB1V03_LOCUS11323</name>
</gene>
<dbReference type="EMBL" id="OC863302">
    <property type="protein sequence ID" value="CAD7630912.1"/>
    <property type="molecule type" value="Genomic_DNA"/>
</dbReference>
<proteinExistence type="predicted"/>
<protein>
    <submittedName>
        <fullName evidence="1">Uncharacterized protein</fullName>
    </submittedName>
</protein>
<dbReference type="AlphaFoldDB" id="A0A7R9Q3J6"/>
<sequence length="163" mass="18515">MDFTIKSAITFLTIVHISDCQIDELRRQRNPYEFFQIGAESPPKPVLYLESDINSVPPVGTSDFVRHFARETSGENIKNLRLVGKSDANVGQSVVRRLPLMDTEEAKDPHSSHRNFVIAGDNQYYAVHTSREPEAPITGHYHSSYADRNKGGKLYLGNRPFYF</sequence>
<accession>A0A7R9Q3J6</accession>
<dbReference type="OrthoDB" id="6508187at2759"/>
<evidence type="ECO:0000313" key="2">
    <source>
        <dbReference type="Proteomes" id="UP000759131"/>
    </source>
</evidence>
<dbReference type="EMBL" id="CAJPIZ010008727">
    <property type="protein sequence ID" value="CAG2111342.1"/>
    <property type="molecule type" value="Genomic_DNA"/>
</dbReference>
<evidence type="ECO:0000313" key="1">
    <source>
        <dbReference type="EMBL" id="CAD7630912.1"/>
    </source>
</evidence>
<dbReference type="Proteomes" id="UP000759131">
    <property type="component" value="Unassembled WGS sequence"/>
</dbReference>